<dbReference type="Proteomes" id="UP001154114">
    <property type="component" value="Chromosome 6"/>
</dbReference>
<organism evidence="3 4">
    <name type="scientific">Chrysodeixis includens</name>
    <name type="common">Soybean looper</name>
    <name type="synonym">Pseudoplusia includens</name>
    <dbReference type="NCBI Taxonomy" id="689277"/>
    <lineage>
        <taxon>Eukaryota</taxon>
        <taxon>Metazoa</taxon>
        <taxon>Ecdysozoa</taxon>
        <taxon>Arthropoda</taxon>
        <taxon>Hexapoda</taxon>
        <taxon>Insecta</taxon>
        <taxon>Pterygota</taxon>
        <taxon>Neoptera</taxon>
        <taxon>Endopterygota</taxon>
        <taxon>Lepidoptera</taxon>
        <taxon>Glossata</taxon>
        <taxon>Ditrysia</taxon>
        <taxon>Noctuoidea</taxon>
        <taxon>Noctuidae</taxon>
        <taxon>Plusiinae</taxon>
        <taxon>Chrysodeixis</taxon>
    </lineage>
</organism>
<dbReference type="AlphaFoldDB" id="A0A9P0FWX7"/>
<evidence type="ECO:0000313" key="3">
    <source>
        <dbReference type="EMBL" id="CAH0605474.1"/>
    </source>
</evidence>
<evidence type="ECO:0000259" key="2">
    <source>
        <dbReference type="Pfam" id="PF00041"/>
    </source>
</evidence>
<accession>A0A9P0FWX7</accession>
<name>A0A9P0FWX7_CHRIL</name>
<dbReference type="OrthoDB" id="6883439at2759"/>
<keyword evidence="4" id="KW-1185">Reference proteome</keyword>
<reference evidence="3" key="1">
    <citation type="submission" date="2021-12" db="EMBL/GenBank/DDBJ databases">
        <authorList>
            <person name="King R."/>
        </authorList>
    </citation>
    <scope>NUCLEOTIDE SEQUENCE</scope>
</reference>
<evidence type="ECO:0000256" key="1">
    <source>
        <dbReference type="SAM" id="SignalP"/>
    </source>
</evidence>
<evidence type="ECO:0000313" key="4">
    <source>
        <dbReference type="Proteomes" id="UP001154114"/>
    </source>
</evidence>
<dbReference type="CDD" id="cd00063">
    <property type="entry name" value="FN3"/>
    <property type="match status" value="1"/>
</dbReference>
<feature type="signal peptide" evidence="1">
    <location>
        <begin position="1"/>
        <end position="15"/>
    </location>
</feature>
<dbReference type="Pfam" id="PF00041">
    <property type="entry name" value="fn3"/>
    <property type="match status" value="1"/>
</dbReference>
<dbReference type="InterPro" id="IPR036116">
    <property type="entry name" value="FN3_sf"/>
</dbReference>
<keyword evidence="1" id="KW-0732">Signal</keyword>
<protein>
    <recommendedName>
        <fullName evidence="2">Fibronectin type-III domain-containing protein</fullName>
    </recommendedName>
</protein>
<dbReference type="Gene3D" id="2.60.40.10">
    <property type="entry name" value="Immunoglobulins"/>
    <property type="match status" value="1"/>
</dbReference>
<dbReference type="SUPFAM" id="SSF49265">
    <property type="entry name" value="Fibronectin type III"/>
    <property type="match status" value="1"/>
</dbReference>
<dbReference type="EMBL" id="LR824009">
    <property type="protein sequence ID" value="CAH0605474.1"/>
    <property type="molecule type" value="Genomic_DNA"/>
</dbReference>
<proteinExistence type="predicted"/>
<sequence length="152" mass="16801">MKALLVFLLVAACEGMRLETRTAQLAAPCGVKVAVMEGPAFEVSWDKVEEVDKKDPILGYKLKIWEVKSAKVTKYVIMNGEVKPMEEDLPMELIAEPTTKPEEVTVGPAETKATFKKVALDVTYEIRVAAYTKAKEGPLSSAIRIKLCKKKT</sequence>
<feature type="chain" id="PRO_5040376267" description="Fibronectin type-III domain-containing protein" evidence="1">
    <location>
        <begin position="16"/>
        <end position="152"/>
    </location>
</feature>
<dbReference type="InterPro" id="IPR003961">
    <property type="entry name" value="FN3_dom"/>
</dbReference>
<feature type="domain" description="Fibronectin type-III" evidence="2">
    <location>
        <begin position="27"/>
        <end position="144"/>
    </location>
</feature>
<dbReference type="InterPro" id="IPR013783">
    <property type="entry name" value="Ig-like_fold"/>
</dbReference>
<gene>
    <name evidence="3" type="ORF">CINC_LOCUS11451</name>
</gene>